<dbReference type="Proteomes" id="UP000270343">
    <property type="component" value="Unassembled WGS sequence"/>
</dbReference>
<proteinExistence type="predicted"/>
<dbReference type="InterPro" id="IPR036736">
    <property type="entry name" value="ACP-like_sf"/>
</dbReference>
<feature type="domain" description="Carrier" evidence="1">
    <location>
        <begin position="2"/>
        <end position="76"/>
    </location>
</feature>
<dbReference type="Pfam" id="PF00550">
    <property type="entry name" value="PP-binding"/>
    <property type="match status" value="1"/>
</dbReference>
<dbReference type="SUPFAM" id="SSF47336">
    <property type="entry name" value="ACP-like"/>
    <property type="match status" value="1"/>
</dbReference>
<dbReference type="PROSITE" id="PS50075">
    <property type="entry name" value="CARRIER"/>
    <property type="match status" value="1"/>
</dbReference>
<evidence type="ECO:0000313" key="2">
    <source>
        <dbReference type="EMBL" id="RKN77724.1"/>
    </source>
</evidence>
<organism evidence="2 3">
    <name type="scientific">Streptomyces klenkii</name>
    <dbReference type="NCBI Taxonomy" id="1420899"/>
    <lineage>
        <taxon>Bacteria</taxon>
        <taxon>Bacillati</taxon>
        <taxon>Actinomycetota</taxon>
        <taxon>Actinomycetes</taxon>
        <taxon>Kitasatosporales</taxon>
        <taxon>Streptomycetaceae</taxon>
        <taxon>Streptomyces</taxon>
    </lineage>
</organism>
<sequence>MNTILEHITTVLTEKFEVPADRITPRTMLKDLDLDSLALVELQVTLQEDWNIPLDESTVTPELTLGELAGVVTALAGPEQESGHA</sequence>
<protein>
    <submittedName>
        <fullName evidence="2">Acyl carrier protein</fullName>
    </submittedName>
</protein>
<dbReference type="OrthoDB" id="3192863at2"/>
<dbReference type="InterPro" id="IPR009081">
    <property type="entry name" value="PP-bd_ACP"/>
</dbReference>
<dbReference type="Gene3D" id="1.10.1200.10">
    <property type="entry name" value="ACP-like"/>
    <property type="match status" value="1"/>
</dbReference>
<accession>A0A3B0C049</accession>
<comment type="caution">
    <text evidence="2">The sequence shown here is derived from an EMBL/GenBank/DDBJ whole genome shotgun (WGS) entry which is preliminary data.</text>
</comment>
<dbReference type="EMBL" id="RBAM01000001">
    <property type="protein sequence ID" value="RKN77724.1"/>
    <property type="molecule type" value="Genomic_DNA"/>
</dbReference>
<keyword evidence="3" id="KW-1185">Reference proteome</keyword>
<name>A0A3B0C049_9ACTN</name>
<evidence type="ECO:0000313" key="3">
    <source>
        <dbReference type="Proteomes" id="UP000270343"/>
    </source>
</evidence>
<dbReference type="AlphaFoldDB" id="A0A3B0C049"/>
<evidence type="ECO:0000259" key="1">
    <source>
        <dbReference type="PROSITE" id="PS50075"/>
    </source>
</evidence>
<gene>
    <name evidence="2" type="ORF">D7231_03270</name>
</gene>
<reference evidence="2 3" key="1">
    <citation type="journal article" date="2015" name="Antonie Van Leeuwenhoek">
        <title>Streptomyces klenkii sp. nov., isolated from deep marine sediment.</title>
        <authorList>
            <person name="Veyisoglu A."/>
            <person name="Sahin N."/>
        </authorList>
    </citation>
    <scope>NUCLEOTIDE SEQUENCE [LARGE SCALE GENOMIC DNA]</scope>
    <source>
        <strain evidence="2 3">KCTC 29202</strain>
    </source>
</reference>
<dbReference type="RefSeq" id="WP_120753341.1">
    <property type="nucleotide sequence ID" value="NZ_JBFADQ010000012.1"/>
</dbReference>